<keyword evidence="4" id="KW-0862">Zinc</keyword>
<dbReference type="OrthoDB" id="106784at2759"/>
<dbReference type="Pfam" id="PF13696">
    <property type="entry name" value="zf-CCHC_2"/>
    <property type="match status" value="1"/>
</dbReference>
<feature type="domain" description="CCHC-type" evidence="8">
    <location>
        <begin position="191"/>
        <end position="205"/>
    </location>
</feature>
<evidence type="ECO:0000256" key="7">
    <source>
        <dbReference type="SAM" id="MobiDB-lite"/>
    </source>
</evidence>
<dbReference type="Gene3D" id="4.10.60.10">
    <property type="entry name" value="Zinc finger, CCHC-type"/>
    <property type="match status" value="1"/>
</dbReference>
<dbReference type="CDD" id="cd16620">
    <property type="entry name" value="vRING-HC-C4C4_RBBP6"/>
    <property type="match status" value="1"/>
</dbReference>
<dbReference type="GO" id="GO:0003676">
    <property type="term" value="F:nucleic acid binding"/>
    <property type="evidence" value="ECO:0007669"/>
    <property type="project" value="InterPro"/>
</dbReference>
<evidence type="ECO:0000256" key="4">
    <source>
        <dbReference type="ARBA" id="ARBA00022833"/>
    </source>
</evidence>
<keyword evidence="5" id="KW-0539">Nucleus</keyword>
<evidence type="ECO:0000256" key="6">
    <source>
        <dbReference type="PROSITE-ProRule" id="PRU00047"/>
    </source>
</evidence>
<feature type="compositionally biased region" description="Pro residues" evidence="7">
    <location>
        <begin position="439"/>
        <end position="448"/>
    </location>
</feature>
<dbReference type="InterPro" id="IPR014891">
    <property type="entry name" value="DWNN_domain"/>
</dbReference>
<dbReference type="PROSITE" id="PS50158">
    <property type="entry name" value="ZF_CCHC"/>
    <property type="match status" value="1"/>
</dbReference>
<dbReference type="SMART" id="SM01180">
    <property type="entry name" value="DWNN"/>
    <property type="match status" value="1"/>
</dbReference>
<dbReference type="InterPro" id="IPR025829">
    <property type="entry name" value="Zn_knuckle_CX2CX3GHX4C"/>
</dbReference>
<dbReference type="InterPro" id="IPR003613">
    <property type="entry name" value="Ubox_domain"/>
</dbReference>
<comment type="caution">
    <text evidence="10">The sequence shown here is derived from an EMBL/GenBank/DDBJ whole genome shotgun (WGS) entry which is preliminary data.</text>
</comment>
<dbReference type="GO" id="GO:0006397">
    <property type="term" value="P:mRNA processing"/>
    <property type="evidence" value="ECO:0007669"/>
    <property type="project" value="InterPro"/>
</dbReference>
<evidence type="ECO:0000313" key="11">
    <source>
        <dbReference type="Proteomes" id="UP001165120"/>
    </source>
</evidence>
<evidence type="ECO:0000256" key="5">
    <source>
        <dbReference type="ARBA" id="ARBA00023242"/>
    </source>
</evidence>
<dbReference type="GO" id="GO:0008270">
    <property type="term" value="F:zinc ion binding"/>
    <property type="evidence" value="ECO:0007669"/>
    <property type="project" value="UniProtKB-KW"/>
</dbReference>
<dbReference type="Proteomes" id="UP001165120">
    <property type="component" value="Unassembled WGS sequence"/>
</dbReference>
<evidence type="ECO:0000313" key="10">
    <source>
        <dbReference type="EMBL" id="GME72377.1"/>
    </source>
</evidence>
<dbReference type="Pfam" id="PF04564">
    <property type="entry name" value="U-box"/>
    <property type="match status" value="1"/>
</dbReference>
<accession>A0A9W6T2N2</accession>
<dbReference type="Gene3D" id="3.10.20.90">
    <property type="entry name" value="Phosphatidylinositol 3-kinase Catalytic Subunit, Chain A, domain 1"/>
    <property type="match status" value="1"/>
</dbReference>
<dbReference type="AlphaFoldDB" id="A0A9W6T2N2"/>
<feature type="region of interest" description="Disordered" evidence="7">
    <location>
        <begin position="427"/>
        <end position="448"/>
    </location>
</feature>
<dbReference type="PROSITE" id="PS51282">
    <property type="entry name" value="DWNN"/>
    <property type="match status" value="1"/>
</dbReference>
<name>A0A9W6T2N2_CANBO</name>
<reference evidence="10" key="1">
    <citation type="submission" date="2023-04" db="EMBL/GenBank/DDBJ databases">
        <title>Candida boidinii NBRC 10035.</title>
        <authorList>
            <person name="Ichikawa N."/>
            <person name="Sato H."/>
            <person name="Tonouchi N."/>
        </authorList>
    </citation>
    <scope>NUCLEOTIDE SEQUENCE</scope>
    <source>
        <strain evidence="10">NBRC 10035</strain>
    </source>
</reference>
<dbReference type="PANTHER" id="PTHR15439">
    <property type="entry name" value="RETINOBLASTOMA-BINDING PROTEIN 6"/>
    <property type="match status" value="1"/>
</dbReference>
<dbReference type="SUPFAM" id="SSF57850">
    <property type="entry name" value="RING/U-box"/>
    <property type="match status" value="1"/>
</dbReference>
<dbReference type="EMBL" id="BSXN01001264">
    <property type="protein sequence ID" value="GME72377.1"/>
    <property type="molecule type" value="Genomic_DNA"/>
</dbReference>
<dbReference type="GO" id="GO:0006511">
    <property type="term" value="P:ubiquitin-dependent protein catabolic process"/>
    <property type="evidence" value="ECO:0007669"/>
    <property type="project" value="TreeGrafter"/>
</dbReference>
<dbReference type="InterPro" id="IPR013083">
    <property type="entry name" value="Znf_RING/FYVE/PHD"/>
</dbReference>
<dbReference type="SMART" id="SM00343">
    <property type="entry name" value="ZnF_C2HC"/>
    <property type="match status" value="1"/>
</dbReference>
<sequence>MSSTIFYRFRSQKELSRILFDGTGITVFELKREIIQANRLTSSTDFNLLLYHSDDQSIEYTDDTEVITRSSTVVARRAPAEKHGKGNASRYIAGKPRLQKSMGMIGGGAPQVSGTGLPFGLGVAGSAASTATANGANGGGDEEDMIKAMFSQQDDQWNEQQAVMATATRIDNAKQFVKPGEIEVPPAGYICYRCGARDHFIKNCPTNNDPNWETKRIKRTTGIPKSHLKTIKNPDEVKSANGDSGIDTYMVNESGEYVVAVADNKAWEKYQQIRKQAEIEPEYDVKDVNMLDPITKKLLRDPVRTPCCNKMYSRSSIEDALLDSDFRCPNCGTEDILLDSLESDQEMNEKLNKFKKEEEDKRMESKRKTEGEINKNNNQNGNPQNMQSENDASKKLKPNPVLPFRPGIQPQNLPIQPQMIPQIPQMSQMPQMHQMPQMPQMPPVPFVPFMPVQAQPNFQSLSNVKTKPDSPNK</sequence>
<dbReference type="GO" id="GO:0016567">
    <property type="term" value="P:protein ubiquitination"/>
    <property type="evidence" value="ECO:0007669"/>
    <property type="project" value="InterPro"/>
</dbReference>
<feature type="compositionally biased region" description="Low complexity" evidence="7">
    <location>
        <begin position="427"/>
        <end position="438"/>
    </location>
</feature>
<keyword evidence="2" id="KW-0479">Metal-binding</keyword>
<dbReference type="GO" id="GO:0005634">
    <property type="term" value="C:nucleus"/>
    <property type="evidence" value="ECO:0007669"/>
    <property type="project" value="UniProtKB-SubCell"/>
</dbReference>
<evidence type="ECO:0000256" key="1">
    <source>
        <dbReference type="ARBA" id="ARBA00004123"/>
    </source>
</evidence>
<feature type="compositionally biased region" description="Low complexity" evidence="7">
    <location>
        <begin position="374"/>
        <end position="387"/>
    </location>
</feature>
<evidence type="ECO:0000256" key="3">
    <source>
        <dbReference type="ARBA" id="ARBA00022771"/>
    </source>
</evidence>
<dbReference type="InterPro" id="IPR033489">
    <property type="entry name" value="RBBP6"/>
</dbReference>
<evidence type="ECO:0000256" key="2">
    <source>
        <dbReference type="ARBA" id="ARBA00022723"/>
    </source>
</evidence>
<dbReference type="Pfam" id="PF08783">
    <property type="entry name" value="DWNN"/>
    <property type="match status" value="1"/>
</dbReference>
<dbReference type="PANTHER" id="PTHR15439:SF0">
    <property type="entry name" value="CELL DIVISION CYCLE AND APOPTOSIS REGULATOR PROTEIN 1-RELATED"/>
    <property type="match status" value="1"/>
</dbReference>
<keyword evidence="3 6" id="KW-0863">Zinc-finger</keyword>
<organism evidence="10 11">
    <name type="scientific">Candida boidinii</name>
    <name type="common">Yeast</name>
    <dbReference type="NCBI Taxonomy" id="5477"/>
    <lineage>
        <taxon>Eukaryota</taxon>
        <taxon>Fungi</taxon>
        <taxon>Dikarya</taxon>
        <taxon>Ascomycota</taxon>
        <taxon>Saccharomycotina</taxon>
        <taxon>Pichiomycetes</taxon>
        <taxon>Pichiales</taxon>
        <taxon>Pichiaceae</taxon>
        <taxon>Ogataea</taxon>
        <taxon>Ogataea/Candida clade</taxon>
    </lineage>
</organism>
<gene>
    <name evidence="10" type="ORF">Cboi02_000358200</name>
</gene>
<proteinExistence type="predicted"/>
<protein>
    <submittedName>
        <fullName evidence="10">Unnamed protein product</fullName>
    </submittedName>
</protein>
<keyword evidence="11" id="KW-1185">Reference proteome</keyword>
<dbReference type="GO" id="GO:0061630">
    <property type="term" value="F:ubiquitin protein ligase activity"/>
    <property type="evidence" value="ECO:0007669"/>
    <property type="project" value="InterPro"/>
</dbReference>
<evidence type="ECO:0000259" key="8">
    <source>
        <dbReference type="PROSITE" id="PS50158"/>
    </source>
</evidence>
<feature type="compositionally biased region" description="Basic and acidic residues" evidence="7">
    <location>
        <begin position="351"/>
        <end position="373"/>
    </location>
</feature>
<feature type="domain" description="DWNN" evidence="9">
    <location>
        <begin position="5"/>
        <end position="79"/>
    </location>
</feature>
<comment type="subcellular location">
    <subcellularLocation>
        <location evidence="1">Nucleus</location>
    </subcellularLocation>
</comment>
<dbReference type="InterPro" id="IPR001878">
    <property type="entry name" value="Znf_CCHC"/>
</dbReference>
<evidence type="ECO:0000259" key="9">
    <source>
        <dbReference type="PROSITE" id="PS51282"/>
    </source>
</evidence>
<feature type="region of interest" description="Disordered" evidence="7">
    <location>
        <begin position="351"/>
        <end position="413"/>
    </location>
</feature>
<dbReference type="Gene3D" id="3.30.40.10">
    <property type="entry name" value="Zinc/RING finger domain, C3HC4 (zinc finger)"/>
    <property type="match status" value="1"/>
</dbReference>